<feature type="transmembrane region" description="Helical" evidence="1">
    <location>
        <begin position="6"/>
        <end position="26"/>
    </location>
</feature>
<dbReference type="OrthoDB" id="2085682at2"/>
<proteinExistence type="predicted"/>
<keyword evidence="1" id="KW-0472">Membrane</keyword>
<dbReference type="EMBL" id="LAYY01000022">
    <property type="protein sequence ID" value="KKK36819.1"/>
    <property type="molecule type" value="Genomic_DNA"/>
</dbReference>
<sequence>MKKTLYGFGISTILVVGIAWFLNFAIHNGQFTKWSHTSLVKGLFKDEKAYYVDYLFHWEGFGNPTLQKVEFIKTNGDILAKDDDHFRIETYISNQQRGSFDEESAINEGITDELLQVKGYKVEGEFSLALIAELMDQETDIDIATVRIAYKKFGKTQFQNIPFDDGLISEE</sequence>
<evidence type="ECO:0000313" key="2">
    <source>
        <dbReference type="EMBL" id="KKK36819.1"/>
    </source>
</evidence>
<dbReference type="Proteomes" id="UP000034166">
    <property type="component" value="Unassembled WGS sequence"/>
</dbReference>
<keyword evidence="1" id="KW-0812">Transmembrane</keyword>
<reference evidence="2 3" key="1">
    <citation type="submission" date="2015-04" db="EMBL/GenBank/DDBJ databases">
        <title>Taxonomic description and genome sequence of Bacillus campisalis sp. nov., a novel member of the genus Bacillus isolated from solar saltern.</title>
        <authorList>
            <person name="Mathan Kumar R."/>
            <person name="Kaur G."/>
            <person name="Kumar A."/>
            <person name="Singh N.K."/>
            <person name="Kaur N."/>
            <person name="Kumar N."/>
            <person name="Mayilraj S."/>
        </authorList>
    </citation>
    <scope>NUCLEOTIDE SEQUENCE [LARGE SCALE GENOMIC DNA]</scope>
    <source>
        <strain evidence="2 3">SA2-6</strain>
    </source>
</reference>
<dbReference type="PATRIC" id="fig|1408103.3.peg.3849"/>
<evidence type="ECO:0000256" key="1">
    <source>
        <dbReference type="SAM" id="Phobius"/>
    </source>
</evidence>
<dbReference type="RefSeq" id="WP_046525021.1">
    <property type="nucleotide sequence ID" value="NZ_LAYY01000022.1"/>
</dbReference>
<accession>A0A0M2SQK3</accession>
<keyword evidence="1" id="KW-1133">Transmembrane helix</keyword>
<dbReference type="AlphaFoldDB" id="A0A0M2SQK3"/>
<organism evidence="2 3">
    <name type="scientific">Mesobacillus campisalis</name>
    <dbReference type="NCBI Taxonomy" id="1408103"/>
    <lineage>
        <taxon>Bacteria</taxon>
        <taxon>Bacillati</taxon>
        <taxon>Bacillota</taxon>
        <taxon>Bacilli</taxon>
        <taxon>Bacillales</taxon>
        <taxon>Bacillaceae</taxon>
        <taxon>Mesobacillus</taxon>
    </lineage>
</organism>
<keyword evidence="3" id="KW-1185">Reference proteome</keyword>
<comment type="caution">
    <text evidence="2">The sequence shown here is derived from an EMBL/GenBank/DDBJ whole genome shotgun (WGS) entry which is preliminary data.</text>
</comment>
<gene>
    <name evidence="2" type="ORF">WQ57_17325</name>
</gene>
<name>A0A0M2SQK3_9BACI</name>
<evidence type="ECO:0000313" key="3">
    <source>
        <dbReference type="Proteomes" id="UP000034166"/>
    </source>
</evidence>
<protein>
    <submittedName>
        <fullName evidence="2">Uncharacterized protein</fullName>
    </submittedName>
</protein>